<dbReference type="EMBL" id="WESC01000008">
    <property type="protein sequence ID" value="KAB7739821.1"/>
    <property type="molecule type" value="Genomic_DNA"/>
</dbReference>
<dbReference type="SUPFAM" id="SSF51261">
    <property type="entry name" value="Duplicated hybrid motif"/>
    <property type="match status" value="1"/>
</dbReference>
<evidence type="ECO:0000256" key="1">
    <source>
        <dbReference type="SAM" id="SignalP"/>
    </source>
</evidence>
<dbReference type="CDD" id="cd12797">
    <property type="entry name" value="M23_peptidase"/>
    <property type="match status" value="1"/>
</dbReference>
<feature type="domain" description="M23ase beta-sheet core" evidence="2">
    <location>
        <begin position="167"/>
        <end position="262"/>
    </location>
</feature>
<dbReference type="PANTHER" id="PTHR21666">
    <property type="entry name" value="PEPTIDASE-RELATED"/>
    <property type="match status" value="1"/>
</dbReference>
<reference evidence="3 4" key="1">
    <citation type="submission" date="2019-09" db="EMBL/GenBank/DDBJ databases">
        <title>Parvibaculum sedimenti sp. nov., isolated from sediment.</title>
        <authorList>
            <person name="Wang Y."/>
        </authorList>
    </citation>
    <scope>NUCLEOTIDE SEQUENCE [LARGE SCALE GENOMIC DNA]</scope>
    <source>
        <strain evidence="3 4">HXT-9</strain>
    </source>
</reference>
<evidence type="ECO:0000313" key="3">
    <source>
        <dbReference type="EMBL" id="KAB7739821.1"/>
    </source>
</evidence>
<keyword evidence="4" id="KW-1185">Reference proteome</keyword>
<dbReference type="PANTHER" id="PTHR21666:SF285">
    <property type="entry name" value="M23 FAMILY METALLOPEPTIDASE"/>
    <property type="match status" value="1"/>
</dbReference>
<comment type="caution">
    <text evidence="3">The sequence shown here is derived from an EMBL/GenBank/DDBJ whole genome shotgun (WGS) entry which is preliminary data.</text>
</comment>
<dbReference type="AlphaFoldDB" id="A0A6N6VMB6"/>
<evidence type="ECO:0000259" key="2">
    <source>
        <dbReference type="Pfam" id="PF01551"/>
    </source>
</evidence>
<dbReference type="InterPro" id="IPR016047">
    <property type="entry name" value="M23ase_b-sheet_dom"/>
</dbReference>
<gene>
    <name evidence="3" type="ORF">F2P47_09900</name>
</gene>
<sequence length="283" mass="29614">MNRFAALLLLGAALAGFPARAETMLTGAVEQGSLVVGRAEPGAKVALDGEALPVSPDGVFAIGFDRDHGRSAKLVVTLPDGQVETKVLAVAPRAWQIQRIEKIAPALVTPPPEAMARIKREVAMKAAARPTDTPREWFAGRFIWPARGVISGVFGSQRFYNGTPKNPHYGVDVAAPTGTPIVAPADGIVRLAEPDMYFEGGLVFLDHGQGVISIMMHMSRIDVKAGQHVHQGDPIGAVGQTGRATGPHLHWAMVWRAAHIDPSLLVPGVSTAGAASGAAVGGD</sequence>
<feature type="chain" id="PRO_5026955571" evidence="1">
    <location>
        <begin position="22"/>
        <end position="283"/>
    </location>
</feature>
<dbReference type="RefSeq" id="WP_152216202.1">
    <property type="nucleotide sequence ID" value="NZ_WESC01000008.1"/>
</dbReference>
<organism evidence="3 4">
    <name type="scientific">Parvibaculum sedimenti</name>
    <dbReference type="NCBI Taxonomy" id="2608632"/>
    <lineage>
        <taxon>Bacteria</taxon>
        <taxon>Pseudomonadati</taxon>
        <taxon>Pseudomonadota</taxon>
        <taxon>Alphaproteobacteria</taxon>
        <taxon>Hyphomicrobiales</taxon>
        <taxon>Parvibaculaceae</taxon>
        <taxon>Parvibaculum</taxon>
    </lineage>
</organism>
<dbReference type="Pfam" id="PF01551">
    <property type="entry name" value="Peptidase_M23"/>
    <property type="match status" value="1"/>
</dbReference>
<name>A0A6N6VMB6_9HYPH</name>
<proteinExistence type="predicted"/>
<dbReference type="InterPro" id="IPR011055">
    <property type="entry name" value="Dup_hybrid_motif"/>
</dbReference>
<keyword evidence="1" id="KW-0732">Signal</keyword>
<dbReference type="FunFam" id="2.70.70.10:FF:000019">
    <property type="entry name" value="M23 family peptidase"/>
    <property type="match status" value="1"/>
</dbReference>
<dbReference type="Proteomes" id="UP000468901">
    <property type="component" value="Unassembled WGS sequence"/>
</dbReference>
<dbReference type="GO" id="GO:0004222">
    <property type="term" value="F:metalloendopeptidase activity"/>
    <property type="evidence" value="ECO:0007669"/>
    <property type="project" value="TreeGrafter"/>
</dbReference>
<evidence type="ECO:0000313" key="4">
    <source>
        <dbReference type="Proteomes" id="UP000468901"/>
    </source>
</evidence>
<dbReference type="InterPro" id="IPR050570">
    <property type="entry name" value="Cell_wall_metabolism_enzyme"/>
</dbReference>
<protein>
    <submittedName>
        <fullName evidence="3">Peptidoglycan DD-metalloendopeptidase family protein</fullName>
    </submittedName>
</protein>
<dbReference type="Gene3D" id="2.70.70.10">
    <property type="entry name" value="Glucose Permease (Domain IIA)"/>
    <property type="match status" value="1"/>
</dbReference>
<feature type="signal peptide" evidence="1">
    <location>
        <begin position="1"/>
        <end position="21"/>
    </location>
</feature>
<accession>A0A6N6VMB6</accession>